<dbReference type="AlphaFoldDB" id="A0A0G1M496"/>
<gene>
    <name evidence="2" type="ORF">UX05_C0004G0033</name>
</gene>
<sequence>MRSLRILLVIFVPLISIPFLIYFYLFVWITSIDGYPYYYRDKLGVIYTNEATGCFDICFIPVYRKLSGVDTKSFAVLHTKGGRSTPYAKDKYRVYYDAKPIQNADAVSFILIDDTFSKDKNTYYVYGTEIKEFLKGIDPNLVLDNKHQVQLIEIGYNPPFFFKIQNNNHVYKVYYVLDQKIEQIN</sequence>
<comment type="caution">
    <text evidence="2">The sequence shown here is derived from an EMBL/GenBank/DDBJ whole genome shotgun (WGS) entry which is preliminary data.</text>
</comment>
<protein>
    <submittedName>
        <fullName evidence="2">Uncharacterized protein</fullName>
    </submittedName>
</protein>
<keyword evidence="1" id="KW-0472">Membrane</keyword>
<dbReference type="Proteomes" id="UP000034264">
    <property type="component" value="Unassembled WGS sequence"/>
</dbReference>
<name>A0A0G1M496_9BACT</name>
<evidence type="ECO:0000313" key="2">
    <source>
        <dbReference type="EMBL" id="KKU03024.1"/>
    </source>
</evidence>
<evidence type="ECO:0000256" key="1">
    <source>
        <dbReference type="SAM" id="Phobius"/>
    </source>
</evidence>
<feature type="transmembrane region" description="Helical" evidence="1">
    <location>
        <begin position="7"/>
        <end position="29"/>
    </location>
</feature>
<evidence type="ECO:0000313" key="3">
    <source>
        <dbReference type="Proteomes" id="UP000034264"/>
    </source>
</evidence>
<proteinExistence type="predicted"/>
<keyword evidence="1" id="KW-0812">Transmembrane</keyword>
<organism evidence="2 3">
    <name type="scientific">Candidatus Amesbacteria bacterium GW2011_GWC2_45_19</name>
    <dbReference type="NCBI Taxonomy" id="1618366"/>
    <lineage>
        <taxon>Bacteria</taxon>
        <taxon>Candidatus Amesiibacteriota</taxon>
    </lineage>
</organism>
<keyword evidence="1" id="KW-1133">Transmembrane helix</keyword>
<accession>A0A0G1M496</accession>
<dbReference type="InterPro" id="IPR027375">
    <property type="entry name" value="DKNYY"/>
</dbReference>
<reference evidence="2 3" key="1">
    <citation type="journal article" date="2015" name="Nature">
        <title>rRNA introns, odd ribosomes, and small enigmatic genomes across a large radiation of phyla.</title>
        <authorList>
            <person name="Brown C.T."/>
            <person name="Hug L.A."/>
            <person name="Thomas B.C."/>
            <person name="Sharon I."/>
            <person name="Castelle C.J."/>
            <person name="Singh A."/>
            <person name="Wilkins M.J."/>
            <person name="Williams K.H."/>
            <person name="Banfield J.F."/>
        </authorList>
    </citation>
    <scope>NUCLEOTIDE SEQUENCE [LARGE SCALE GENOMIC DNA]</scope>
</reference>
<dbReference type="Pfam" id="PF13644">
    <property type="entry name" value="DKNYY"/>
    <property type="match status" value="1"/>
</dbReference>
<dbReference type="EMBL" id="LCKS01000004">
    <property type="protein sequence ID" value="KKU03024.1"/>
    <property type="molecule type" value="Genomic_DNA"/>
</dbReference>